<dbReference type="AlphaFoldDB" id="A0A4U8V4Y5"/>
<feature type="compositionally biased region" description="Low complexity" evidence="1">
    <location>
        <begin position="259"/>
        <end position="272"/>
    </location>
</feature>
<feature type="compositionally biased region" description="Basic and acidic residues" evidence="1">
    <location>
        <begin position="573"/>
        <end position="587"/>
    </location>
</feature>
<feature type="compositionally biased region" description="Polar residues" evidence="1">
    <location>
        <begin position="298"/>
        <end position="312"/>
    </location>
</feature>
<reference evidence="2 3" key="2">
    <citation type="journal article" date="2019" name="G3 (Bethesda)">
        <title>Hybrid Assembly of the Genome of the Entomopathogenic Nematode Steinernema carpocapsae Identifies the X-Chromosome.</title>
        <authorList>
            <person name="Serra L."/>
            <person name="Macchietto M."/>
            <person name="Macias-Munoz A."/>
            <person name="McGill C.J."/>
            <person name="Rodriguez I.M."/>
            <person name="Rodriguez B."/>
            <person name="Murad R."/>
            <person name="Mortazavi A."/>
        </authorList>
    </citation>
    <scope>NUCLEOTIDE SEQUENCE [LARGE SCALE GENOMIC DNA]</scope>
    <source>
        <strain evidence="2 3">ALL</strain>
    </source>
</reference>
<dbReference type="EMBL" id="CM016762">
    <property type="protein sequence ID" value="TMS40185.1"/>
    <property type="molecule type" value="Genomic_DNA"/>
</dbReference>
<feature type="compositionally biased region" description="Basic and acidic residues" evidence="1">
    <location>
        <begin position="248"/>
        <end position="257"/>
    </location>
</feature>
<dbReference type="STRING" id="34508.A0A4U8V4Y5"/>
<feature type="compositionally biased region" description="Low complexity" evidence="1">
    <location>
        <begin position="280"/>
        <end position="292"/>
    </location>
</feature>
<dbReference type="SUPFAM" id="SSF57903">
    <property type="entry name" value="FYVE/PHD zinc finger"/>
    <property type="match status" value="1"/>
</dbReference>
<organism evidence="2 3">
    <name type="scientific">Steinernema carpocapsae</name>
    <name type="common">Entomopathogenic nematode</name>
    <dbReference type="NCBI Taxonomy" id="34508"/>
    <lineage>
        <taxon>Eukaryota</taxon>
        <taxon>Metazoa</taxon>
        <taxon>Ecdysozoa</taxon>
        <taxon>Nematoda</taxon>
        <taxon>Chromadorea</taxon>
        <taxon>Rhabditida</taxon>
        <taxon>Tylenchina</taxon>
        <taxon>Panagrolaimomorpha</taxon>
        <taxon>Strongyloidoidea</taxon>
        <taxon>Steinernematidae</taxon>
        <taxon>Steinernema</taxon>
    </lineage>
</organism>
<evidence type="ECO:0008006" key="4">
    <source>
        <dbReference type="Google" id="ProtNLM"/>
    </source>
</evidence>
<feature type="region of interest" description="Disordered" evidence="1">
    <location>
        <begin position="44"/>
        <end position="105"/>
    </location>
</feature>
<feature type="compositionally biased region" description="Basic and acidic residues" evidence="1">
    <location>
        <begin position="332"/>
        <end position="341"/>
    </location>
</feature>
<feature type="region of interest" description="Disordered" evidence="1">
    <location>
        <begin position="160"/>
        <end position="388"/>
    </location>
</feature>
<evidence type="ECO:0000313" key="3">
    <source>
        <dbReference type="Proteomes" id="UP000298663"/>
    </source>
</evidence>
<reference evidence="2 3" key="1">
    <citation type="journal article" date="2015" name="Genome Biol.">
        <title>Comparative genomics of Steinernema reveals deeply conserved gene regulatory networks.</title>
        <authorList>
            <person name="Dillman A.R."/>
            <person name="Macchietto M."/>
            <person name="Porter C.F."/>
            <person name="Rogers A."/>
            <person name="Williams B."/>
            <person name="Antoshechkin I."/>
            <person name="Lee M.M."/>
            <person name="Goodwin Z."/>
            <person name="Lu X."/>
            <person name="Lewis E.E."/>
            <person name="Goodrich-Blair H."/>
            <person name="Stock S.P."/>
            <person name="Adams B.J."/>
            <person name="Sternberg P.W."/>
            <person name="Mortazavi A."/>
        </authorList>
    </citation>
    <scope>NUCLEOTIDE SEQUENCE [LARGE SCALE GENOMIC DNA]</scope>
    <source>
        <strain evidence="2 3">ALL</strain>
    </source>
</reference>
<dbReference type="Proteomes" id="UP000298663">
    <property type="component" value="Chromosome X"/>
</dbReference>
<dbReference type="InterPro" id="IPR011011">
    <property type="entry name" value="Znf_FYVE_PHD"/>
</dbReference>
<gene>
    <name evidence="2" type="ORF">L596_006596</name>
</gene>
<evidence type="ECO:0000313" key="2">
    <source>
        <dbReference type="EMBL" id="TMS40185.1"/>
    </source>
</evidence>
<feature type="compositionally biased region" description="Polar residues" evidence="1">
    <location>
        <begin position="196"/>
        <end position="206"/>
    </location>
</feature>
<feature type="compositionally biased region" description="Polar residues" evidence="1">
    <location>
        <begin position="44"/>
        <end position="74"/>
    </location>
</feature>
<sequence length="679" mass="73396">MMGVSQLQSALAAQQMGYPFSTTASLLMGNGSEAFARQVKTSLQSQFPLAQPQASRPKSPANNAANPSKPSGSESVLGIPTPFNNSSFRQVKQPTPPTVASPIPQRATNYLPANVASALGVSSSSGAVFGSPLTAKVEDQASTSGLNSRPVATAQTTYNLKMSSISAEPTPAKEKIPEVPSAPASNGVASKEGNRDQSTTSSNDTPPSVKRMECDSSVPSPPKNGLDKNKDVVVKASEEVEEPLATMKLDEGQKEDNLSSSPSHRSVSPQSPLHAPRMKSPSSGNSRSASPSMKEISRSASPAHSHQSNVSKHSIQSLHSNQSSSNDSDESPLGKREHEENVSEDDEATKAKKAKLEEDEEEEAKDKSTTGSITPEKTKGKRSKGNDLSRLITDLEGSFYHSCETARRRSGAAANATRQEALQAQHRKEQERARKAAEEANNKTKKHHKMMKQISDESSLEDDEDEQSDASLPSVKHTRGGARIGRPPAKATRKQKRKRKSKNSDSEDEESDDSVSSGDVKPAKQVGRKRGRQPGTTLKKTIAKGARGAKGKAKQAAKNKKPVGKKPRGRPPRKVENSDESDEKSSEESSGEEEEDEKSSANGVWGYHDAERDECASKKCKHPQSENVNWVQCDGCDQWYHCFCYFGTEREADDDQFYCTPPCRTAKTKPQTRQGTKVK</sequence>
<feature type="compositionally biased region" description="Low complexity" evidence="1">
    <location>
        <begin position="313"/>
        <end position="326"/>
    </location>
</feature>
<name>A0A4U8V4Y5_STECR</name>
<dbReference type="InterPro" id="IPR013083">
    <property type="entry name" value="Znf_RING/FYVE/PHD"/>
</dbReference>
<feature type="compositionally biased region" description="Basic and acidic residues" evidence="1">
    <location>
        <begin position="426"/>
        <end position="442"/>
    </location>
</feature>
<feature type="compositionally biased region" description="Polar residues" evidence="1">
    <location>
        <begin position="82"/>
        <end position="93"/>
    </location>
</feature>
<dbReference type="OrthoDB" id="5877932at2759"/>
<keyword evidence="3" id="KW-1185">Reference proteome</keyword>
<proteinExistence type="predicted"/>
<evidence type="ECO:0000256" key="1">
    <source>
        <dbReference type="SAM" id="MobiDB-lite"/>
    </source>
</evidence>
<dbReference type="CDD" id="cd15610">
    <property type="entry name" value="PHD3_KDM5A_like"/>
    <property type="match status" value="1"/>
</dbReference>
<protein>
    <recommendedName>
        <fullName evidence="4">PHD-type domain-containing protein</fullName>
    </recommendedName>
</protein>
<feature type="region of interest" description="Disordered" evidence="1">
    <location>
        <begin position="404"/>
        <end position="605"/>
    </location>
</feature>
<feature type="compositionally biased region" description="Basic and acidic residues" evidence="1">
    <location>
        <begin position="225"/>
        <end position="238"/>
    </location>
</feature>
<dbReference type="Gene3D" id="3.30.40.10">
    <property type="entry name" value="Zinc/RING finger domain, C3HC4 (zinc finger)"/>
    <property type="match status" value="1"/>
</dbReference>
<accession>A0A4U8V4Y5</accession>
<feature type="compositionally biased region" description="Acidic residues" evidence="1">
    <location>
        <begin position="458"/>
        <end position="468"/>
    </location>
</feature>
<feature type="compositionally biased region" description="Basic residues" evidence="1">
    <location>
        <begin position="491"/>
        <end position="501"/>
    </location>
</feature>
<feature type="compositionally biased region" description="Basic residues" evidence="1">
    <location>
        <begin position="547"/>
        <end position="572"/>
    </location>
</feature>